<feature type="chain" id="PRO_5027968197" evidence="1">
    <location>
        <begin position="25"/>
        <end position="189"/>
    </location>
</feature>
<dbReference type="EMBL" id="CACVAT010000400">
    <property type="protein sequence ID" value="CAA6824896.1"/>
    <property type="molecule type" value="Genomic_DNA"/>
</dbReference>
<evidence type="ECO:0000259" key="2">
    <source>
        <dbReference type="SMART" id="SM00867"/>
    </source>
</evidence>
<reference evidence="3" key="1">
    <citation type="submission" date="2020-01" db="EMBL/GenBank/DDBJ databases">
        <authorList>
            <person name="Meier V. D."/>
            <person name="Meier V D."/>
        </authorList>
    </citation>
    <scope>NUCLEOTIDE SEQUENCE</scope>
    <source>
        <strain evidence="3">HLG_WM_MAG_09</strain>
    </source>
</reference>
<dbReference type="PANTHER" id="PTHR34406:SF1">
    <property type="entry name" value="PROTEIN YCEI"/>
    <property type="match status" value="1"/>
</dbReference>
<dbReference type="SUPFAM" id="SSF101874">
    <property type="entry name" value="YceI-like"/>
    <property type="match status" value="1"/>
</dbReference>
<proteinExistence type="predicted"/>
<protein>
    <submittedName>
        <fullName evidence="3">Polyisoprenoid-binding protein YceI</fullName>
    </submittedName>
</protein>
<evidence type="ECO:0000256" key="1">
    <source>
        <dbReference type="SAM" id="SignalP"/>
    </source>
</evidence>
<organism evidence="3">
    <name type="scientific">uncultured Thiotrichaceae bacterium</name>
    <dbReference type="NCBI Taxonomy" id="298394"/>
    <lineage>
        <taxon>Bacteria</taxon>
        <taxon>Pseudomonadati</taxon>
        <taxon>Pseudomonadota</taxon>
        <taxon>Gammaproteobacteria</taxon>
        <taxon>Thiotrichales</taxon>
        <taxon>Thiotrichaceae</taxon>
        <taxon>environmental samples</taxon>
    </lineage>
</organism>
<name>A0A6S6UB66_9GAMM</name>
<dbReference type="PIRSF" id="PIRSF029811">
    <property type="entry name" value="UCP029811"/>
    <property type="match status" value="1"/>
</dbReference>
<dbReference type="AlphaFoldDB" id="A0A6S6UB66"/>
<feature type="domain" description="Lipid/polyisoprenoid-binding YceI-like" evidence="2">
    <location>
        <begin position="25"/>
        <end position="187"/>
    </location>
</feature>
<dbReference type="InterPro" id="IPR027016">
    <property type="entry name" value="UCP029811"/>
</dbReference>
<dbReference type="Gene3D" id="2.40.128.110">
    <property type="entry name" value="Lipid/polyisoprenoid-binding, YceI-like"/>
    <property type="match status" value="1"/>
</dbReference>
<gene>
    <name evidence="3" type="ORF">HELGO_WM44027</name>
</gene>
<dbReference type="InterPro" id="IPR007372">
    <property type="entry name" value="Lipid/polyisoprenoid-bd_YceI"/>
</dbReference>
<dbReference type="PANTHER" id="PTHR34406">
    <property type="entry name" value="PROTEIN YCEI"/>
    <property type="match status" value="1"/>
</dbReference>
<accession>A0A6S6UB66</accession>
<evidence type="ECO:0000313" key="3">
    <source>
        <dbReference type="EMBL" id="CAA6824896.1"/>
    </source>
</evidence>
<dbReference type="InterPro" id="IPR036761">
    <property type="entry name" value="TTHA0802/YceI-like_sf"/>
</dbReference>
<sequence length="189" mass="20516">MQNIIRKMTGLALGLSLLSGAVSADWALDNEQSKLYYASTKKDTISEINSFKTLSGSISDTGTATVNIDLNSVDTKVEIRDQRMGKYFFETDKFSTATATVELGDEGIKPGTHDVTVKLGLHGVEQEVAAKVLVMEEENKVTVLTVAPVVINSTDFNLDDGIEMLKKLAQLPSINKAVPVTFLLTFAKE</sequence>
<keyword evidence="1" id="KW-0732">Signal</keyword>
<dbReference type="SMART" id="SM00867">
    <property type="entry name" value="YceI"/>
    <property type="match status" value="1"/>
</dbReference>
<dbReference type="Pfam" id="PF04264">
    <property type="entry name" value="YceI"/>
    <property type="match status" value="1"/>
</dbReference>
<feature type="signal peptide" evidence="1">
    <location>
        <begin position="1"/>
        <end position="24"/>
    </location>
</feature>